<dbReference type="Proteomes" id="UP000077266">
    <property type="component" value="Unassembled WGS sequence"/>
</dbReference>
<feature type="region of interest" description="Disordered" evidence="2">
    <location>
        <begin position="534"/>
        <end position="557"/>
    </location>
</feature>
<feature type="coiled-coil region" evidence="1">
    <location>
        <begin position="12"/>
        <end position="67"/>
    </location>
</feature>
<sequence>MDNSSSMTSTYQSELQAEVTIANTEADRAREQHIAAQAEVATAEERFQNANRALHTAEEALNLARREVESARRPLSGLAGRHRKTQLVKSSAEAKAEFALERLQLYNRGHDALRENGPGHLPGELVIQIFSCRSVNRPDNAMCMSHINRRWRNLALSTPSLWTTLDSYYGPTAAHVFATRAGLLPLSVVMMYGSGLPFYRRTFDEFRAFVAAATFYGHRWTKLCLNIGLEATYNVFDCLTSALRASTDSWSPKLRMHSISLSVISNPADLEADRNCFFEYWPFRSQEVFLSGLSQVPRECMCPELERLEHLNGANSTKRPFDLATILQAPNLHTLVLDLGVNFFPILASRRTHSLHTLRITDVAIDLLPVLNYVRMPALRRVDLVLTGTYTDIFDVLKGLMRNAMGAPIEELRIRRTMVYQNSEADIQGDSEEDQSEKEMREGLPVLTLLSLENVQLPNDALLELVGPIWTPRLETLRLCMEEHITAAGLLELARGIQIRCLDVICCPHPSLNDSEDEDWRDIIELVPQVVWLNDDDSEDGDSGDESDPETDSDIDAVVDQDELAFLNLDK</sequence>
<evidence type="ECO:0000256" key="2">
    <source>
        <dbReference type="SAM" id="MobiDB-lite"/>
    </source>
</evidence>
<gene>
    <name evidence="4" type="ORF">EXIGLDRAFT_733453</name>
</gene>
<dbReference type="SUPFAM" id="SSF81383">
    <property type="entry name" value="F-box domain"/>
    <property type="match status" value="1"/>
</dbReference>
<protein>
    <recommendedName>
        <fullName evidence="3">F-box domain-containing protein</fullName>
    </recommendedName>
</protein>
<reference evidence="4 5" key="1">
    <citation type="journal article" date="2016" name="Mol. Biol. Evol.">
        <title>Comparative Genomics of Early-Diverging Mushroom-Forming Fungi Provides Insights into the Origins of Lignocellulose Decay Capabilities.</title>
        <authorList>
            <person name="Nagy L.G."/>
            <person name="Riley R."/>
            <person name="Tritt A."/>
            <person name="Adam C."/>
            <person name="Daum C."/>
            <person name="Floudas D."/>
            <person name="Sun H."/>
            <person name="Yadav J.S."/>
            <person name="Pangilinan J."/>
            <person name="Larsson K.H."/>
            <person name="Matsuura K."/>
            <person name="Barry K."/>
            <person name="Labutti K."/>
            <person name="Kuo R."/>
            <person name="Ohm R.A."/>
            <person name="Bhattacharya S.S."/>
            <person name="Shirouzu T."/>
            <person name="Yoshinaga Y."/>
            <person name="Martin F.M."/>
            <person name="Grigoriev I.V."/>
            <person name="Hibbett D.S."/>
        </authorList>
    </citation>
    <scope>NUCLEOTIDE SEQUENCE [LARGE SCALE GENOMIC DNA]</scope>
    <source>
        <strain evidence="4 5">HHB12029</strain>
    </source>
</reference>
<evidence type="ECO:0000313" key="5">
    <source>
        <dbReference type="Proteomes" id="UP000077266"/>
    </source>
</evidence>
<dbReference type="EMBL" id="KV425944">
    <property type="protein sequence ID" value="KZV96306.1"/>
    <property type="molecule type" value="Genomic_DNA"/>
</dbReference>
<name>A0A165KGN6_EXIGL</name>
<evidence type="ECO:0000259" key="3">
    <source>
        <dbReference type="Pfam" id="PF12937"/>
    </source>
</evidence>
<dbReference type="InterPro" id="IPR032675">
    <property type="entry name" value="LRR_dom_sf"/>
</dbReference>
<dbReference type="InParanoid" id="A0A165KGN6"/>
<evidence type="ECO:0000313" key="4">
    <source>
        <dbReference type="EMBL" id="KZV96306.1"/>
    </source>
</evidence>
<dbReference type="OrthoDB" id="2095648at2759"/>
<dbReference type="InterPro" id="IPR036047">
    <property type="entry name" value="F-box-like_dom_sf"/>
</dbReference>
<keyword evidence="1" id="KW-0175">Coiled coil</keyword>
<organism evidence="4 5">
    <name type="scientific">Exidia glandulosa HHB12029</name>
    <dbReference type="NCBI Taxonomy" id="1314781"/>
    <lineage>
        <taxon>Eukaryota</taxon>
        <taxon>Fungi</taxon>
        <taxon>Dikarya</taxon>
        <taxon>Basidiomycota</taxon>
        <taxon>Agaricomycotina</taxon>
        <taxon>Agaricomycetes</taxon>
        <taxon>Auriculariales</taxon>
        <taxon>Exidiaceae</taxon>
        <taxon>Exidia</taxon>
    </lineage>
</organism>
<dbReference type="Pfam" id="PF12937">
    <property type="entry name" value="F-box-like"/>
    <property type="match status" value="1"/>
</dbReference>
<dbReference type="Gene3D" id="3.80.10.10">
    <property type="entry name" value="Ribonuclease Inhibitor"/>
    <property type="match status" value="1"/>
</dbReference>
<dbReference type="SUPFAM" id="SSF52047">
    <property type="entry name" value="RNI-like"/>
    <property type="match status" value="1"/>
</dbReference>
<dbReference type="AlphaFoldDB" id="A0A165KGN6"/>
<dbReference type="InterPro" id="IPR001810">
    <property type="entry name" value="F-box_dom"/>
</dbReference>
<proteinExistence type="predicted"/>
<keyword evidence="5" id="KW-1185">Reference proteome</keyword>
<accession>A0A165KGN6</accession>
<dbReference type="STRING" id="1314781.A0A165KGN6"/>
<feature type="domain" description="F-box" evidence="3">
    <location>
        <begin position="120"/>
        <end position="166"/>
    </location>
</feature>
<evidence type="ECO:0000256" key="1">
    <source>
        <dbReference type="SAM" id="Coils"/>
    </source>
</evidence>
<dbReference type="Gene3D" id="1.20.1280.50">
    <property type="match status" value="1"/>
</dbReference>